<evidence type="ECO:0000313" key="2">
    <source>
        <dbReference type="EMBL" id="QDT17581.1"/>
    </source>
</evidence>
<dbReference type="RefSeq" id="WP_145360448.1">
    <property type="nucleotide sequence ID" value="NZ_CP036265.1"/>
</dbReference>
<dbReference type="InterPro" id="IPR013022">
    <property type="entry name" value="Xyl_isomerase-like_TIM-brl"/>
</dbReference>
<feature type="domain" description="Xylose isomerase-like TIM barrel" evidence="1">
    <location>
        <begin position="36"/>
        <end position="324"/>
    </location>
</feature>
<organism evidence="2 3">
    <name type="scientific">Alienimonas californiensis</name>
    <dbReference type="NCBI Taxonomy" id="2527989"/>
    <lineage>
        <taxon>Bacteria</taxon>
        <taxon>Pseudomonadati</taxon>
        <taxon>Planctomycetota</taxon>
        <taxon>Planctomycetia</taxon>
        <taxon>Planctomycetales</taxon>
        <taxon>Planctomycetaceae</taxon>
        <taxon>Alienimonas</taxon>
    </lineage>
</organism>
<keyword evidence="2" id="KW-0456">Lyase</keyword>
<name>A0A517PE03_9PLAN</name>
<sequence length="343" mass="38396">MARPVTLFTGQWADMKLEEICKVAGQGSSGTGEDGFGYDGLELACWGDHFEVDKALSDDTYCARKRDLLSRYDLQLFAISAHLVGQAVCDRIDERHKGILPDHVWGDGDPDGVNERAAEEMKNTARAAAKLGVEVVNGFTGSSIWPLVYDFPPMAPGTIEKGFEDFAEKWNPILDVFQECGVRFALEVHPTEIAFDIYSAHRALEAIDHREEFGFNFDPSHLIWQGVDPAEFIREFPDRIYHVHMKDASVTLNGRSGILSSHLPFGDHRRGWDFRSVGRGGVRFEEIIRALNDVGYAGPLSVEWEDSGMDRMHGAKEAAQFCKNVDFEPSGRKFDSAFDKSEQ</sequence>
<dbReference type="PANTHER" id="PTHR12110:SF21">
    <property type="entry name" value="XYLOSE ISOMERASE-LIKE TIM BARREL DOMAIN-CONTAINING PROTEIN"/>
    <property type="match status" value="1"/>
</dbReference>
<dbReference type="EMBL" id="CP036265">
    <property type="protein sequence ID" value="QDT17581.1"/>
    <property type="molecule type" value="Genomic_DNA"/>
</dbReference>
<dbReference type="Pfam" id="PF01261">
    <property type="entry name" value="AP_endonuc_2"/>
    <property type="match status" value="1"/>
</dbReference>
<dbReference type="KEGG" id="acaf:CA12_37090"/>
<dbReference type="InterPro" id="IPR036237">
    <property type="entry name" value="Xyl_isomerase-like_sf"/>
</dbReference>
<keyword evidence="3" id="KW-1185">Reference proteome</keyword>
<dbReference type="SUPFAM" id="SSF51658">
    <property type="entry name" value="Xylose isomerase-like"/>
    <property type="match status" value="1"/>
</dbReference>
<dbReference type="AlphaFoldDB" id="A0A517PE03"/>
<reference evidence="2 3" key="1">
    <citation type="submission" date="2019-02" db="EMBL/GenBank/DDBJ databases">
        <title>Deep-cultivation of Planctomycetes and their phenomic and genomic characterization uncovers novel biology.</title>
        <authorList>
            <person name="Wiegand S."/>
            <person name="Jogler M."/>
            <person name="Boedeker C."/>
            <person name="Pinto D."/>
            <person name="Vollmers J."/>
            <person name="Rivas-Marin E."/>
            <person name="Kohn T."/>
            <person name="Peeters S.H."/>
            <person name="Heuer A."/>
            <person name="Rast P."/>
            <person name="Oberbeckmann S."/>
            <person name="Bunk B."/>
            <person name="Jeske O."/>
            <person name="Meyerdierks A."/>
            <person name="Storesund J.E."/>
            <person name="Kallscheuer N."/>
            <person name="Luecker S."/>
            <person name="Lage O.M."/>
            <person name="Pohl T."/>
            <person name="Merkel B.J."/>
            <person name="Hornburger P."/>
            <person name="Mueller R.-W."/>
            <person name="Bruemmer F."/>
            <person name="Labrenz M."/>
            <person name="Spormann A.M."/>
            <person name="Op den Camp H."/>
            <person name="Overmann J."/>
            <person name="Amann R."/>
            <person name="Jetten M.S.M."/>
            <person name="Mascher T."/>
            <person name="Medema M.H."/>
            <person name="Devos D.P."/>
            <person name="Kaster A.-K."/>
            <person name="Ovreas L."/>
            <person name="Rohde M."/>
            <person name="Galperin M.Y."/>
            <person name="Jogler C."/>
        </authorList>
    </citation>
    <scope>NUCLEOTIDE SEQUENCE [LARGE SCALE GENOMIC DNA]</scope>
    <source>
        <strain evidence="2 3">CA12</strain>
    </source>
</reference>
<dbReference type="EC" id="4.2.1.44" evidence="2"/>
<dbReference type="Proteomes" id="UP000318741">
    <property type="component" value="Chromosome"/>
</dbReference>
<dbReference type="Gene3D" id="3.20.20.150">
    <property type="entry name" value="Divalent-metal-dependent TIM barrel enzymes"/>
    <property type="match status" value="1"/>
</dbReference>
<proteinExistence type="predicted"/>
<dbReference type="InterPro" id="IPR050312">
    <property type="entry name" value="IolE/XylAMocC-like"/>
</dbReference>
<dbReference type="GO" id="GO:0050114">
    <property type="term" value="F:myo-inosose-2 dehydratase activity"/>
    <property type="evidence" value="ECO:0007669"/>
    <property type="project" value="UniProtKB-EC"/>
</dbReference>
<dbReference type="PANTHER" id="PTHR12110">
    <property type="entry name" value="HYDROXYPYRUVATE ISOMERASE"/>
    <property type="match status" value="1"/>
</dbReference>
<gene>
    <name evidence="2" type="primary">iolE_3</name>
    <name evidence="2" type="ORF">CA12_37090</name>
</gene>
<dbReference type="OrthoDB" id="9779184at2"/>
<evidence type="ECO:0000259" key="1">
    <source>
        <dbReference type="Pfam" id="PF01261"/>
    </source>
</evidence>
<evidence type="ECO:0000313" key="3">
    <source>
        <dbReference type="Proteomes" id="UP000318741"/>
    </source>
</evidence>
<accession>A0A517PE03</accession>
<protein>
    <submittedName>
        <fullName evidence="2">Inosose dehydratase</fullName>
        <ecNumber evidence="2">4.2.1.44</ecNumber>
    </submittedName>
</protein>